<reference evidence="2 3" key="1">
    <citation type="journal article" date="2007" name="Science">
        <title>The Chlamydomonas genome reveals the evolution of key animal and plant functions.</title>
        <authorList>
            <person name="Merchant S.S."/>
            <person name="Prochnik S.E."/>
            <person name="Vallon O."/>
            <person name="Harris E.H."/>
            <person name="Karpowicz S.J."/>
            <person name="Witman G.B."/>
            <person name="Terry A."/>
            <person name="Salamov A."/>
            <person name="Fritz-Laylin L.K."/>
            <person name="Marechal-Drouard L."/>
            <person name="Marshall W.F."/>
            <person name="Qu L.H."/>
            <person name="Nelson D.R."/>
            <person name="Sanderfoot A.A."/>
            <person name="Spalding M.H."/>
            <person name="Kapitonov V.V."/>
            <person name="Ren Q."/>
            <person name="Ferris P."/>
            <person name="Lindquist E."/>
            <person name="Shapiro H."/>
            <person name="Lucas S.M."/>
            <person name="Grimwood J."/>
            <person name="Schmutz J."/>
            <person name="Cardol P."/>
            <person name="Cerutti H."/>
            <person name="Chanfreau G."/>
            <person name="Chen C.L."/>
            <person name="Cognat V."/>
            <person name="Croft M.T."/>
            <person name="Dent R."/>
            <person name="Dutcher S."/>
            <person name="Fernandez E."/>
            <person name="Fukuzawa H."/>
            <person name="Gonzalez-Ballester D."/>
            <person name="Gonzalez-Halphen D."/>
            <person name="Hallmann A."/>
            <person name="Hanikenne M."/>
            <person name="Hippler M."/>
            <person name="Inwood W."/>
            <person name="Jabbari K."/>
            <person name="Kalanon M."/>
            <person name="Kuras R."/>
            <person name="Lefebvre P.A."/>
            <person name="Lemaire S.D."/>
            <person name="Lobanov A.V."/>
            <person name="Lohr M."/>
            <person name="Manuell A."/>
            <person name="Meier I."/>
            <person name="Mets L."/>
            <person name="Mittag M."/>
            <person name="Mittelmeier T."/>
            <person name="Moroney J.V."/>
            <person name="Moseley J."/>
            <person name="Napoli C."/>
            <person name="Nedelcu A.M."/>
            <person name="Niyogi K."/>
            <person name="Novoselov S.V."/>
            <person name="Paulsen I.T."/>
            <person name="Pazour G."/>
            <person name="Purton S."/>
            <person name="Ral J.P."/>
            <person name="Riano-Pachon D.M."/>
            <person name="Riekhof W."/>
            <person name="Rymarquis L."/>
            <person name="Schroda M."/>
            <person name="Stern D."/>
            <person name="Umen J."/>
            <person name="Willows R."/>
            <person name="Wilson N."/>
            <person name="Zimmer S.L."/>
            <person name="Allmer J."/>
            <person name="Balk J."/>
            <person name="Bisova K."/>
            <person name="Chen C.J."/>
            <person name="Elias M."/>
            <person name="Gendler K."/>
            <person name="Hauser C."/>
            <person name="Lamb M.R."/>
            <person name="Ledford H."/>
            <person name="Long J.C."/>
            <person name="Minagawa J."/>
            <person name="Page M.D."/>
            <person name="Pan J."/>
            <person name="Pootakham W."/>
            <person name="Roje S."/>
            <person name="Rose A."/>
            <person name="Stahlberg E."/>
            <person name="Terauchi A.M."/>
            <person name="Yang P."/>
            <person name="Ball S."/>
            <person name="Bowler C."/>
            <person name="Dieckmann C.L."/>
            <person name="Gladyshev V.N."/>
            <person name="Green P."/>
            <person name="Jorgensen R."/>
            <person name="Mayfield S."/>
            <person name="Mueller-Roeber B."/>
            <person name="Rajamani S."/>
            <person name="Sayre R.T."/>
            <person name="Brokstein P."/>
            <person name="Dubchak I."/>
            <person name="Goodstein D."/>
            <person name="Hornick L."/>
            <person name="Huang Y.W."/>
            <person name="Jhaveri J."/>
            <person name="Luo Y."/>
            <person name="Martinez D."/>
            <person name="Ngau W.C."/>
            <person name="Otillar B."/>
            <person name="Poliakov A."/>
            <person name="Porter A."/>
            <person name="Szajkowski L."/>
            <person name="Werner G."/>
            <person name="Zhou K."/>
            <person name="Grigoriev I.V."/>
            <person name="Rokhsar D.S."/>
            <person name="Grossman A.R."/>
        </authorList>
    </citation>
    <scope>NUCLEOTIDE SEQUENCE [LARGE SCALE GENOMIC DNA]</scope>
    <source>
        <strain evidence="3">CC-503</strain>
        <strain evidence="2">CC-503 cw92 mt+</strain>
    </source>
</reference>
<organism evidence="2 3">
    <name type="scientific">Chlamydomonas reinhardtii</name>
    <name type="common">Chlamydomonas smithii</name>
    <dbReference type="NCBI Taxonomy" id="3055"/>
    <lineage>
        <taxon>Eukaryota</taxon>
        <taxon>Viridiplantae</taxon>
        <taxon>Chlorophyta</taxon>
        <taxon>core chlorophytes</taxon>
        <taxon>Chlorophyceae</taxon>
        <taxon>CS clade</taxon>
        <taxon>Chlamydomonadales</taxon>
        <taxon>Chlamydomonadaceae</taxon>
        <taxon>Chlamydomonas</taxon>
    </lineage>
</organism>
<dbReference type="EMBL" id="CM008968">
    <property type="protein sequence ID" value="PNW80596.1"/>
    <property type="molecule type" value="Genomic_DNA"/>
</dbReference>
<dbReference type="OrthoDB" id="538100at2759"/>
<evidence type="ECO:0008006" key="4">
    <source>
        <dbReference type="Google" id="ProtNLM"/>
    </source>
</evidence>
<sequence>MDRRSRAAAASLGLLALLLVAAAGTAHAQSPTSAGEMDTTQLCKEAQQQLPGDPNIAAFKKCAATKPIPQDCCAKLAPFAKYLPCLKTPEYRSAVEAFLSGTTSIDEVRTTCLV</sequence>
<dbReference type="Proteomes" id="UP000006906">
    <property type="component" value="Chromosome 7"/>
</dbReference>
<dbReference type="AlphaFoldDB" id="A0A2K3DJ83"/>
<evidence type="ECO:0000313" key="3">
    <source>
        <dbReference type="Proteomes" id="UP000006906"/>
    </source>
</evidence>
<dbReference type="KEGG" id="cre:CHLRE_07g324222v5"/>
<accession>A0A2K3DJ83</accession>
<proteinExistence type="predicted"/>
<keyword evidence="1" id="KW-0732">Signal</keyword>
<dbReference type="RefSeq" id="XP_042922587.1">
    <property type="nucleotide sequence ID" value="XM_043064018.1"/>
</dbReference>
<dbReference type="RefSeq" id="XP_042922586.1">
    <property type="nucleotide sequence ID" value="XM_043064019.1"/>
</dbReference>
<dbReference type="EMBL" id="CM008968">
    <property type="protein sequence ID" value="PNW80597.1"/>
    <property type="molecule type" value="Genomic_DNA"/>
</dbReference>
<dbReference type="Gramene" id="PNW80596">
    <property type="protein sequence ID" value="PNW80596"/>
    <property type="gene ID" value="CHLRE_07g324222v5"/>
</dbReference>
<feature type="chain" id="PRO_5014294318" description="Bifunctional inhibitor/plant lipid transfer protein/seed storage helical domain-containing protein" evidence="1">
    <location>
        <begin position="29"/>
        <end position="114"/>
    </location>
</feature>
<gene>
    <name evidence="2" type="ORF">CHLRE_07g324222v5</name>
</gene>
<protein>
    <recommendedName>
        <fullName evidence="4">Bifunctional inhibitor/plant lipid transfer protein/seed storage helical domain-containing protein</fullName>
    </recommendedName>
</protein>
<reference evidence="2" key="2">
    <citation type="submission" date="2017-07" db="EMBL/GenBank/DDBJ databases">
        <title>WGS assembly of Chlamydomonas reinhardtii.</title>
        <authorList>
            <consortium name="Chlamydomonas Annotation Team"/>
            <consortium name="JGI Annotation Team"/>
            <person name="Merchant S.S."/>
            <person name="Prochnik S.E."/>
            <person name="Vallon O."/>
            <person name="Harris E.H."/>
            <person name="Karpowicz S.J."/>
            <person name="Witman G.B."/>
            <person name="Terry A."/>
            <person name="Salamov A."/>
            <person name="Fritz-Laylin L.K."/>
            <person name="Marechal-Drouard L."/>
            <person name="Marshall W.F."/>
            <person name="Qu L.H."/>
            <person name="Nelson D.R."/>
            <person name="Sanderfoot A.A."/>
            <person name="Spalding M.H."/>
            <person name="Kapitonov V.V."/>
            <person name="Ren Q."/>
            <person name="Ferris P."/>
            <person name="Lindquist E."/>
            <person name="Shapiro H."/>
            <person name="Lucas S.M."/>
            <person name="Grimwood J."/>
            <person name="Schmutz J."/>
            <person name="Grigoriev I.V."/>
            <person name="Rokhsar D.S."/>
        </authorList>
    </citation>
    <scope>NUCLEOTIDE SEQUENCE</scope>
    <source>
        <strain evidence="2">CC-503 cw92 mt+</strain>
    </source>
</reference>
<evidence type="ECO:0000256" key="1">
    <source>
        <dbReference type="SAM" id="SignalP"/>
    </source>
</evidence>
<dbReference type="GeneID" id="66053997"/>
<dbReference type="Gramene" id="PNW80597">
    <property type="protein sequence ID" value="PNW80597"/>
    <property type="gene ID" value="CHLRE_07g324222v5"/>
</dbReference>
<feature type="signal peptide" evidence="1">
    <location>
        <begin position="1"/>
        <end position="28"/>
    </location>
</feature>
<keyword evidence="3" id="KW-1185">Reference proteome</keyword>
<name>A0A2K3DJ83_CHLRE</name>
<evidence type="ECO:0000313" key="2">
    <source>
        <dbReference type="EMBL" id="PNW80597.1"/>
    </source>
</evidence>